<keyword evidence="1" id="KW-0732">Signal</keyword>
<feature type="signal peptide" evidence="1">
    <location>
        <begin position="1"/>
        <end position="26"/>
    </location>
</feature>
<protein>
    <submittedName>
        <fullName evidence="2">Uncharacterized protein</fullName>
    </submittedName>
</protein>
<gene>
    <name evidence="2" type="ORF">TSPGSL018_12042</name>
</gene>
<evidence type="ECO:0000313" key="2">
    <source>
        <dbReference type="EMBL" id="JAC79699.1"/>
    </source>
</evidence>
<reference evidence="2" key="1">
    <citation type="submission" date="2014-05" db="EMBL/GenBank/DDBJ databases">
        <title>The transcriptome of the halophilic microalga Tetraselmis sp. GSL018 isolated from the Great Salt Lake, Utah.</title>
        <authorList>
            <person name="Jinkerson R.E."/>
            <person name="D'Adamo S."/>
            <person name="Posewitz M.C."/>
        </authorList>
    </citation>
    <scope>NUCLEOTIDE SEQUENCE</scope>
    <source>
        <strain evidence="2">GSL018</strain>
    </source>
</reference>
<sequence length="148" mass="15596">MFPNRKESKLLLVAFTVCFFVSGAVRDFPNQDVKIDRETSASKAVTSDEICSQLLPGVGLQTGCPKRSNARVHELSTDSGVLDIAGDDLSKGKFSCLPEECGTVKKVCIEVPVKGEICWNVTCPPCKDDAGEGEGTVETAGEAAAGAV</sequence>
<feature type="chain" id="PRO_5001606235" evidence="1">
    <location>
        <begin position="27"/>
        <end position="148"/>
    </location>
</feature>
<dbReference type="EMBL" id="GBEZ01005630">
    <property type="protein sequence ID" value="JAC79699.1"/>
    <property type="molecule type" value="Transcribed_RNA"/>
</dbReference>
<proteinExistence type="predicted"/>
<organism evidence="2">
    <name type="scientific">Tetraselmis sp. GSL018</name>
    <dbReference type="NCBI Taxonomy" id="582737"/>
    <lineage>
        <taxon>Eukaryota</taxon>
        <taxon>Viridiplantae</taxon>
        <taxon>Chlorophyta</taxon>
        <taxon>core chlorophytes</taxon>
        <taxon>Chlorodendrophyceae</taxon>
        <taxon>Chlorodendrales</taxon>
        <taxon>Chlorodendraceae</taxon>
        <taxon>Tetraselmis</taxon>
    </lineage>
</organism>
<name>A0A061S9L5_9CHLO</name>
<evidence type="ECO:0000256" key="1">
    <source>
        <dbReference type="SAM" id="SignalP"/>
    </source>
</evidence>
<feature type="non-terminal residue" evidence="2">
    <location>
        <position position="148"/>
    </location>
</feature>
<accession>A0A061S9L5</accession>
<dbReference type="AlphaFoldDB" id="A0A061S9L5"/>